<evidence type="ECO:0000256" key="7">
    <source>
        <dbReference type="RuleBase" id="RU000461"/>
    </source>
</evidence>
<evidence type="ECO:0000256" key="6">
    <source>
        <dbReference type="ARBA" id="ARBA00023033"/>
    </source>
</evidence>
<comment type="caution">
    <text evidence="8">The sequence shown here is derived from an EMBL/GenBank/DDBJ whole genome shotgun (WGS) entry which is preliminary data.</text>
</comment>
<dbReference type="PANTHER" id="PTHR24291">
    <property type="entry name" value="CYTOCHROME P450 FAMILY 4"/>
    <property type="match status" value="1"/>
</dbReference>
<reference evidence="8" key="1">
    <citation type="submission" date="2022-01" db="EMBL/GenBank/DDBJ databases">
        <authorList>
            <person name="Criscuolo A."/>
        </authorList>
    </citation>
    <scope>NUCLEOTIDE SEQUENCE</scope>
    <source>
        <strain evidence="8">CIP111893</strain>
    </source>
</reference>
<dbReference type="InterPro" id="IPR001128">
    <property type="entry name" value="Cyt_P450"/>
</dbReference>
<dbReference type="PRINTS" id="PR00385">
    <property type="entry name" value="P450"/>
</dbReference>
<evidence type="ECO:0000256" key="1">
    <source>
        <dbReference type="ARBA" id="ARBA00010617"/>
    </source>
</evidence>
<dbReference type="InterPro" id="IPR036396">
    <property type="entry name" value="Cyt_P450_sf"/>
</dbReference>
<evidence type="ECO:0000313" key="8">
    <source>
        <dbReference type="EMBL" id="CAH1201506.1"/>
    </source>
</evidence>
<organism evidence="8 9">
    <name type="scientific">Paenibacillus plantiphilus</name>
    <dbReference type="NCBI Taxonomy" id="2905650"/>
    <lineage>
        <taxon>Bacteria</taxon>
        <taxon>Bacillati</taxon>
        <taxon>Bacillota</taxon>
        <taxon>Bacilli</taxon>
        <taxon>Bacillales</taxon>
        <taxon>Paenibacillaceae</taxon>
        <taxon>Paenibacillus</taxon>
    </lineage>
</organism>
<dbReference type="InterPro" id="IPR017972">
    <property type="entry name" value="Cyt_P450_CS"/>
</dbReference>
<keyword evidence="4 7" id="KW-0560">Oxidoreductase</keyword>
<evidence type="ECO:0000256" key="4">
    <source>
        <dbReference type="ARBA" id="ARBA00023002"/>
    </source>
</evidence>
<dbReference type="Gene3D" id="1.10.630.10">
    <property type="entry name" value="Cytochrome P450"/>
    <property type="match status" value="1"/>
</dbReference>
<gene>
    <name evidence="8" type="primary">ptlI_2</name>
    <name evidence="8" type="ORF">PAECIP111893_01636</name>
</gene>
<proteinExistence type="inferred from homology"/>
<dbReference type="EC" id="1.14.15.32" evidence="8"/>
<dbReference type="Proteomes" id="UP000838686">
    <property type="component" value="Unassembled WGS sequence"/>
</dbReference>
<dbReference type="CDD" id="cd20620">
    <property type="entry name" value="CYP132-like"/>
    <property type="match status" value="1"/>
</dbReference>
<protein>
    <submittedName>
        <fullName evidence="8">Pentalenene oxygenase</fullName>
        <ecNumber evidence="8">1.14.15.32</ecNumber>
    </submittedName>
</protein>
<keyword evidence="2 7" id="KW-0349">Heme</keyword>
<keyword evidence="3 7" id="KW-0479">Metal-binding</keyword>
<keyword evidence="6 7" id="KW-0503">Monooxygenase</keyword>
<evidence type="ECO:0000256" key="5">
    <source>
        <dbReference type="ARBA" id="ARBA00023004"/>
    </source>
</evidence>
<accession>A0ABN8GD54</accession>
<dbReference type="PROSITE" id="PS00086">
    <property type="entry name" value="CYTOCHROME_P450"/>
    <property type="match status" value="1"/>
</dbReference>
<dbReference type="EMBL" id="CAKMMF010000007">
    <property type="protein sequence ID" value="CAH1201506.1"/>
    <property type="molecule type" value="Genomic_DNA"/>
</dbReference>
<evidence type="ECO:0000313" key="9">
    <source>
        <dbReference type="Proteomes" id="UP000838686"/>
    </source>
</evidence>
<dbReference type="Pfam" id="PF00067">
    <property type="entry name" value="p450"/>
    <property type="match status" value="1"/>
</dbReference>
<dbReference type="InterPro" id="IPR002401">
    <property type="entry name" value="Cyt_P450_E_grp-I"/>
</dbReference>
<dbReference type="SUPFAM" id="SSF48264">
    <property type="entry name" value="Cytochrome P450"/>
    <property type="match status" value="1"/>
</dbReference>
<dbReference type="GO" id="GO:0016491">
    <property type="term" value="F:oxidoreductase activity"/>
    <property type="evidence" value="ECO:0007669"/>
    <property type="project" value="UniProtKB-KW"/>
</dbReference>
<dbReference type="RefSeq" id="WP_236339977.1">
    <property type="nucleotide sequence ID" value="NZ_CAKMMF010000007.1"/>
</dbReference>
<name>A0ABN8GD54_9BACL</name>
<evidence type="ECO:0000256" key="2">
    <source>
        <dbReference type="ARBA" id="ARBA00022617"/>
    </source>
</evidence>
<evidence type="ECO:0000256" key="3">
    <source>
        <dbReference type="ARBA" id="ARBA00022723"/>
    </source>
</evidence>
<dbReference type="InterPro" id="IPR050196">
    <property type="entry name" value="Cytochrome_P450_Monoox"/>
</dbReference>
<keyword evidence="5 7" id="KW-0408">Iron</keyword>
<sequence>MLNETNVRLEPPGPATRSLFGSLNAFRRNPYALMTDAWNEYGDLVRFRFGNVYSYLPVHPEYLKHILQDNHQNYTRGRLYKTFERFFGKGLLTNDGDTWLKNRRLLQPAFRPQSIDSYTQTITESTEIMLQQWDSIAEQQQVVDGHVEMVQLVLRQLGCMVFNHDLSIYSKDIVPAIQSGVASLIQDIGSLNELVPKWVPTPYHRKTRKVKRHLVTIVQRVIDEHKSGKIEGNDVVAMLLKEQAENRLNDQEVFDEVTTIFLAGHDTTAAVFTWILYALSAHPDVRRQLEEEVDLVLGDRVPVMEDVSKLPYTRMAIMEALRLYPPVWGFPRDAIEEDELGQYHIPGGSSMIVSPYMMHRHPEFWDNPEGFNPERFSSGWEKRQHKFAYMPFGHGPRQCVGMNVAMHQLMLSIPMIVRRYQVDLAPNSFVAPANTAILHPHHGLKIRIKRRKP</sequence>
<comment type="similarity">
    <text evidence="1 7">Belongs to the cytochrome P450 family.</text>
</comment>
<keyword evidence="9" id="KW-1185">Reference proteome</keyword>
<dbReference type="PRINTS" id="PR00463">
    <property type="entry name" value="EP450I"/>
</dbReference>
<dbReference type="PANTHER" id="PTHR24291:SF50">
    <property type="entry name" value="BIFUNCTIONAL ALBAFLAVENONE MONOOXYGENASE_TERPENE SYNTHASE"/>
    <property type="match status" value="1"/>
</dbReference>